<accession>A0AAV8XZY7</accession>
<dbReference type="PROSITE" id="PS50157">
    <property type="entry name" value="ZINC_FINGER_C2H2_2"/>
    <property type="match status" value="4"/>
</dbReference>
<dbReference type="InterPro" id="IPR036236">
    <property type="entry name" value="Znf_C2H2_sf"/>
</dbReference>
<evidence type="ECO:0000256" key="11">
    <source>
        <dbReference type="PROSITE-ProRule" id="PRU00042"/>
    </source>
</evidence>
<keyword evidence="8" id="KW-0010">Activator</keyword>
<dbReference type="InterPro" id="IPR013087">
    <property type="entry name" value="Znf_C2H2_type"/>
</dbReference>
<evidence type="ECO:0000256" key="5">
    <source>
        <dbReference type="ARBA" id="ARBA00022833"/>
    </source>
</evidence>
<feature type="compositionally biased region" description="Low complexity" evidence="12">
    <location>
        <begin position="42"/>
        <end position="63"/>
    </location>
</feature>
<evidence type="ECO:0000313" key="15">
    <source>
        <dbReference type="Proteomes" id="UP001162162"/>
    </source>
</evidence>
<dbReference type="Gene3D" id="3.30.160.60">
    <property type="entry name" value="Classic Zinc Finger"/>
    <property type="match status" value="4"/>
</dbReference>
<evidence type="ECO:0000256" key="7">
    <source>
        <dbReference type="ARBA" id="ARBA00023125"/>
    </source>
</evidence>
<evidence type="ECO:0000256" key="10">
    <source>
        <dbReference type="ARBA" id="ARBA00023242"/>
    </source>
</evidence>
<name>A0AAV8XZY7_9CUCU</name>
<dbReference type="EMBL" id="JAPWTK010000262">
    <property type="protein sequence ID" value="KAJ8944226.1"/>
    <property type="molecule type" value="Genomic_DNA"/>
</dbReference>
<dbReference type="GO" id="GO:0005667">
    <property type="term" value="C:transcription regulator complex"/>
    <property type="evidence" value="ECO:0007669"/>
    <property type="project" value="TreeGrafter"/>
</dbReference>
<dbReference type="PANTHER" id="PTHR14003">
    <property type="entry name" value="TRANSCRIPTIONAL REPRESSOR PROTEIN YY"/>
    <property type="match status" value="1"/>
</dbReference>
<comment type="subcellular location">
    <subcellularLocation>
        <location evidence="1">Nucleus</location>
    </subcellularLocation>
</comment>
<keyword evidence="2" id="KW-0479">Metal-binding</keyword>
<evidence type="ECO:0000256" key="3">
    <source>
        <dbReference type="ARBA" id="ARBA00022737"/>
    </source>
</evidence>
<dbReference type="GO" id="GO:0000978">
    <property type="term" value="F:RNA polymerase II cis-regulatory region sequence-specific DNA binding"/>
    <property type="evidence" value="ECO:0007669"/>
    <property type="project" value="TreeGrafter"/>
</dbReference>
<feature type="domain" description="C2H2-type" evidence="13">
    <location>
        <begin position="216"/>
        <end position="254"/>
    </location>
</feature>
<keyword evidence="6" id="KW-0805">Transcription regulation</keyword>
<evidence type="ECO:0000256" key="4">
    <source>
        <dbReference type="ARBA" id="ARBA00022771"/>
    </source>
</evidence>
<dbReference type="PROSITE" id="PS00028">
    <property type="entry name" value="ZINC_FINGER_C2H2_1"/>
    <property type="match status" value="3"/>
</dbReference>
<feature type="domain" description="C2H2-type" evidence="13">
    <location>
        <begin position="186"/>
        <end position="215"/>
    </location>
</feature>
<evidence type="ECO:0000256" key="8">
    <source>
        <dbReference type="ARBA" id="ARBA00023159"/>
    </source>
</evidence>
<keyword evidence="7" id="KW-0238">DNA-binding</keyword>
<dbReference type="FunFam" id="3.30.160.60:FF:000125">
    <property type="entry name" value="Putative zinc finger protein 143"/>
    <property type="match status" value="1"/>
</dbReference>
<keyword evidence="15" id="KW-1185">Reference proteome</keyword>
<keyword evidence="5" id="KW-0862">Zinc</keyword>
<dbReference type="GO" id="GO:0000785">
    <property type="term" value="C:chromatin"/>
    <property type="evidence" value="ECO:0007669"/>
    <property type="project" value="TreeGrafter"/>
</dbReference>
<evidence type="ECO:0000256" key="9">
    <source>
        <dbReference type="ARBA" id="ARBA00023163"/>
    </source>
</evidence>
<protein>
    <recommendedName>
        <fullName evidence="13">C2H2-type domain-containing protein</fullName>
    </recommendedName>
</protein>
<gene>
    <name evidence="14" type="ORF">NQ318_001646</name>
</gene>
<feature type="domain" description="C2H2-type" evidence="13">
    <location>
        <begin position="156"/>
        <end position="185"/>
    </location>
</feature>
<evidence type="ECO:0000313" key="14">
    <source>
        <dbReference type="EMBL" id="KAJ8944226.1"/>
    </source>
</evidence>
<keyword evidence="3" id="KW-0677">Repeat</keyword>
<dbReference type="AlphaFoldDB" id="A0AAV8XZY7"/>
<feature type="domain" description="C2H2-type" evidence="13">
    <location>
        <begin position="255"/>
        <end position="278"/>
    </location>
</feature>
<dbReference type="Pfam" id="PF00096">
    <property type="entry name" value="zf-C2H2"/>
    <property type="match status" value="3"/>
</dbReference>
<evidence type="ECO:0000256" key="2">
    <source>
        <dbReference type="ARBA" id="ARBA00022723"/>
    </source>
</evidence>
<dbReference type="SMART" id="SM00355">
    <property type="entry name" value="ZnF_C2H2"/>
    <property type="match status" value="4"/>
</dbReference>
<dbReference type="PANTHER" id="PTHR14003:SF24">
    <property type="entry name" value="ZINC FINGER PROTEIN 410"/>
    <property type="match status" value="1"/>
</dbReference>
<feature type="region of interest" description="Disordered" evidence="12">
    <location>
        <begin position="41"/>
        <end position="63"/>
    </location>
</feature>
<keyword evidence="9" id="KW-0804">Transcription</keyword>
<comment type="caution">
    <text evidence="14">The sequence shown here is derived from an EMBL/GenBank/DDBJ whole genome shotgun (WGS) entry which is preliminary data.</text>
</comment>
<dbReference type="GO" id="GO:0031519">
    <property type="term" value="C:PcG protein complex"/>
    <property type="evidence" value="ECO:0007669"/>
    <property type="project" value="TreeGrafter"/>
</dbReference>
<dbReference type="SUPFAM" id="SSF57667">
    <property type="entry name" value="beta-beta-alpha zinc fingers"/>
    <property type="match status" value="2"/>
</dbReference>
<reference evidence="14" key="1">
    <citation type="journal article" date="2023" name="Insect Mol. Biol.">
        <title>Genome sequencing provides insights into the evolution of gene families encoding plant cell wall-degrading enzymes in longhorned beetles.</title>
        <authorList>
            <person name="Shin N.R."/>
            <person name="Okamura Y."/>
            <person name="Kirsch R."/>
            <person name="Pauchet Y."/>
        </authorList>
    </citation>
    <scope>NUCLEOTIDE SEQUENCE</scope>
    <source>
        <strain evidence="14">AMC_N1</strain>
    </source>
</reference>
<dbReference type="Proteomes" id="UP001162162">
    <property type="component" value="Unassembled WGS sequence"/>
</dbReference>
<proteinExistence type="predicted"/>
<sequence>MEDCSKGIFQYYTIINDAEDSTNDAEGDNNQVVYLTIEQDNETTSATESSESESNTGESNTLSFNPNVRILTFDDAGRMFMTTPSEDESFEAVEPHLITTDNTEDDVSVESKTTENSNDDNYEIVQVVGGPSQMYQMIYCDVPTPDEQNVKKGKSYICLYEGCGKMYSAANDLNVHMRSHLDNKPYVCTEEGCDKAFSTNYSLKAHIRTHTGEKPYGCVETYRNIIEYIQDCGKRFTEYSSLYKHNLVHQIDRPYKCVFCGQKFKQESAMKLHKRVKHNIVLASDGTELVLKL</sequence>
<keyword evidence="10" id="KW-0539">Nucleus</keyword>
<keyword evidence="4 11" id="KW-0863">Zinc-finger</keyword>
<evidence type="ECO:0000259" key="13">
    <source>
        <dbReference type="PROSITE" id="PS50157"/>
    </source>
</evidence>
<evidence type="ECO:0000256" key="1">
    <source>
        <dbReference type="ARBA" id="ARBA00004123"/>
    </source>
</evidence>
<dbReference type="GO" id="GO:0000981">
    <property type="term" value="F:DNA-binding transcription factor activity, RNA polymerase II-specific"/>
    <property type="evidence" value="ECO:0007669"/>
    <property type="project" value="TreeGrafter"/>
</dbReference>
<evidence type="ECO:0000256" key="12">
    <source>
        <dbReference type="SAM" id="MobiDB-lite"/>
    </source>
</evidence>
<evidence type="ECO:0000256" key="6">
    <source>
        <dbReference type="ARBA" id="ARBA00023015"/>
    </source>
</evidence>
<organism evidence="14 15">
    <name type="scientific">Aromia moschata</name>
    <dbReference type="NCBI Taxonomy" id="1265417"/>
    <lineage>
        <taxon>Eukaryota</taxon>
        <taxon>Metazoa</taxon>
        <taxon>Ecdysozoa</taxon>
        <taxon>Arthropoda</taxon>
        <taxon>Hexapoda</taxon>
        <taxon>Insecta</taxon>
        <taxon>Pterygota</taxon>
        <taxon>Neoptera</taxon>
        <taxon>Endopterygota</taxon>
        <taxon>Coleoptera</taxon>
        <taxon>Polyphaga</taxon>
        <taxon>Cucujiformia</taxon>
        <taxon>Chrysomeloidea</taxon>
        <taxon>Cerambycidae</taxon>
        <taxon>Cerambycinae</taxon>
        <taxon>Callichromatini</taxon>
        <taxon>Aromia</taxon>
    </lineage>
</organism>
<dbReference type="GO" id="GO:0008270">
    <property type="term" value="F:zinc ion binding"/>
    <property type="evidence" value="ECO:0007669"/>
    <property type="project" value="UniProtKB-KW"/>
</dbReference>